<dbReference type="AlphaFoldDB" id="A0A4S4M3Z9"/>
<dbReference type="EMBL" id="SGPL01000035">
    <property type="protein sequence ID" value="THH19819.1"/>
    <property type="molecule type" value="Genomic_DNA"/>
</dbReference>
<feature type="transmembrane region" description="Helical" evidence="2">
    <location>
        <begin position="80"/>
        <end position="105"/>
    </location>
</feature>
<comment type="caution">
    <text evidence="3">The sequence shown here is derived from an EMBL/GenBank/DDBJ whole genome shotgun (WGS) entry which is preliminary data.</text>
</comment>
<feature type="region of interest" description="Disordered" evidence="1">
    <location>
        <begin position="200"/>
        <end position="251"/>
    </location>
</feature>
<keyword evidence="4" id="KW-1185">Reference proteome</keyword>
<feature type="region of interest" description="Disordered" evidence="1">
    <location>
        <begin position="743"/>
        <end position="775"/>
    </location>
</feature>
<accession>A0A4S4M3Z9</accession>
<keyword evidence="2" id="KW-0812">Transmembrane</keyword>
<evidence type="ECO:0000313" key="4">
    <source>
        <dbReference type="Proteomes" id="UP000310158"/>
    </source>
</evidence>
<proteinExistence type="predicted"/>
<feature type="compositionally biased region" description="Low complexity" evidence="1">
    <location>
        <begin position="630"/>
        <end position="641"/>
    </location>
</feature>
<feature type="region of interest" description="Disordered" evidence="1">
    <location>
        <begin position="512"/>
        <end position="595"/>
    </location>
</feature>
<protein>
    <recommendedName>
        <fullName evidence="5">Glucose receptor Git3 N-terminal domain-containing protein</fullName>
    </recommendedName>
</protein>
<evidence type="ECO:0000256" key="2">
    <source>
        <dbReference type="SAM" id="Phobius"/>
    </source>
</evidence>
<reference evidence="3 4" key="1">
    <citation type="submission" date="2019-02" db="EMBL/GenBank/DDBJ databases">
        <title>Genome sequencing of the rare red list fungi Bondarzewia mesenterica.</title>
        <authorList>
            <person name="Buettner E."/>
            <person name="Kellner H."/>
        </authorList>
    </citation>
    <scope>NUCLEOTIDE SEQUENCE [LARGE SCALE GENOMIC DNA]</scope>
    <source>
        <strain evidence="3 4">DSM 108281</strain>
    </source>
</reference>
<feature type="region of interest" description="Disordered" evidence="1">
    <location>
        <begin position="469"/>
        <end position="492"/>
    </location>
</feature>
<feature type="compositionally biased region" description="Low complexity" evidence="1">
    <location>
        <begin position="763"/>
        <end position="775"/>
    </location>
</feature>
<dbReference type="OrthoDB" id="100006at2759"/>
<feature type="compositionally biased region" description="Basic and acidic residues" evidence="1">
    <location>
        <begin position="578"/>
        <end position="595"/>
    </location>
</feature>
<dbReference type="Proteomes" id="UP000310158">
    <property type="component" value="Unassembled WGS sequence"/>
</dbReference>
<organism evidence="3 4">
    <name type="scientific">Bondarzewia mesenterica</name>
    <dbReference type="NCBI Taxonomy" id="1095465"/>
    <lineage>
        <taxon>Eukaryota</taxon>
        <taxon>Fungi</taxon>
        <taxon>Dikarya</taxon>
        <taxon>Basidiomycota</taxon>
        <taxon>Agaricomycotina</taxon>
        <taxon>Agaricomycetes</taxon>
        <taxon>Russulales</taxon>
        <taxon>Bondarzewiaceae</taxon>
        <taxon>Bondarzewia</taxon>
    </lineage>
</organism>
<gene>
    <name evidence="3" type="ORF">EW146_g1421</name>
</gene>
<feature type="transmembrane region" description="Helical" evidence="2">
    <location>
        <begin position="146"/>
        <end position="165"/>
    </location>
</feature>
<keyword evidence="2" id="KW-0472">Membrane</keyword>
<evidence type="ECO:0000313" key="3">
    <source>
        <dbReference type="EMBL" id="THH19819.1"/>
    </source>
</evidence>
<keyword evidence="2" id="KW-1133">Transmembrane helix</keyword>
<feature type="transmembrane region" description="Helical" evidence="2">
    <location>
        <begin position="6"/>
        <end position="23"/>
    </location>
</feature>
<feature type="region of interest" description="Disordered" evidence="1">
    <location>
        <begin position="695"/>
        <end position="720"/>
    </location>
</feature>
<feature type="compositionally biased region" description="Polar residues" evidence="1">
    <location>
        <begin position="568"/>
        <end position="577"/>
    </location>
</feature>
<feature type="compositionally biased region" description="Polar residues" evidence="1">
    <location>
        <begin position="616"/>
        <end position="627"/>
    </location>
</feature>
<evidence type="ECO:0000256" key="1">
    <source>
        <dbReference type="SAM" id="MobiDB-lite"/>
    </source>
</evidence>
<sequence>MGNVGAAYFIIVMGVHTFTTLVMRNRHPNWLTAALMILGLIAMIAIGAGPSGISKPGLGPLYGASGAMCGMTRQWPVLHLVLQLLPMFTAALISSIVYSLVFLILRGTLVINGGLKLNLNPQQRWNIEGSFEGYQRFINSIARSMLWFPIVYVTFLVPSSIIQLMDASGSDVAFGTMSFAFILELLLGMCISSSCPAIGISQSPSRQSDVESFGTPEGRSSPAGKKPKKPLLLGGAQRFPPPKGTSDGSRRIPVKYDAALITSSSSSSDTMATASHQDMRHVRSDNSLNSTMRLITPLLNHGHAHTLSGASTIMSAASLQRAISPNIALSDDVLPLPPPVLLQKQLAVVPQLHELAPSLKPPGLTAPPRRVKPSVSHFLAEDSNTKRASLTQEMSTVESYQTDAQLQRASMLQDSPASQMLFPIPLTPAAKRLSNVQEAASASPSSSRDRGLSLISLYYSGFTDDLPPIPRKPRESFLTMSSSSSNGSSELPVVKSALEPKLKAAVSMSAVGVQSRPSGLAPTSVPKTPLTPEIPSPSWYGASEDSEYTSDSDAALSSPAPMPSRPSFTQSTPSRNSMDQEAHSRPENEPPKLDLTRLTANVFSRTRLSPILDVSPVSTTRANSNPTFDLPSPSSLSSSNSGPADLNRNPTVSHTLQSELRARTTSMTPDSQGGLSSLGFAALIAGAASANIAPMSMSARPERTPTTASRRRARESAVDTQAGSIPHVLYPATMTPTTARPASVERFAPPTPTTVPGLHARKSSASSSSSVSRAGSIAATDPYATMRQVQVTRPQYGRAMVPAGGWRPTRDGSNSGADGTRPYGYL</sequence>
<feature type="region of interest" description="Disordered" evidence="1">
    <location>
        <begin position="788"/>
        <end position="826"/>
    </location>
</feature>
<feature type="region of interest" description="Disordered" evidence="1">
    <location>
        <begin position="616"/>
        <end position="651"/>
    </location>
</feature>
<feature type="transmembrane region" description="Helical" evidence="2">
    <location>
        <begin position="30"/>
        <end position="53"/>
    </location>
</feature>
<name>A0A4S4M3Z9_9AGAM</name>
<evidence type="ECO:0008006" key="5">
    <source>
        <dbReference type="Google" id="ProtNLM"/>
    </source>
</evidence>